<dbReference type="PROSITE" id="PS50932">
    <property type="entry name" value="HTH_LACI_2"/>
    <property type="match status" value="1"/>
</dbReference>
<reference evidence="5" key="1">
    <citation type="journal article" date="2021" name="Front. Microbiol.">
        <title>Comprehensive Comparative Genomics and Phenotyping of Methylobacterium Species.</title>
        <authorList>
            <person name="Alessa O."/>
            <person name="Ogura Y."/>
            <person name="Fujitani Y."/>
            <person name="Takami H."/>
            <person name="Hayashi T."/>
            <person name="Sahin N."/>
            <person name="Tani A."/>
        </authorList>
    </citation>
    <scope>NUCLEOTIDE SEQUENCE</scope>
    <source>
        <strain evidence="5">DSM 17168</strain>
    </source>
</reference>
<dbReference type="InterPro" id="IPR028082">
    <property type="entry name" value="Peripla_BP_I"/>
</dbReference>
<dbReference type="Pfam" id="PF00356">
    <property type="entry name" value="LacI"/>
    <property type="match status" value="1"/>
</dbReference>
<dbReference type="CDD" id="cd06267">
    <property type="entry name" value="PBP1_LacI_sugar_binding-like"/>
    <property type="match status" value="1"/>
</dbReference>
<sequence>MRRRKSGLRDVAQLAGVDVSTVSRVLTGNLQQRVSSETRTRILEAAKALDYQPNALARGLRTSRTATLGIVVPQLDNPVFSSAIRGAELAAGRLAYSLLIAHRDSGQRIGGAYRRLAETHRVDGLLVASLDSDRDLLVELRGTGVPFVLMNRQAAGAANAVVLDNERAARMAVGHLVGLGHRRIAHLAGRLEGYNGQGRLAGFRAALAEAGLDPQSAPVEPAGYSVEGGAAAMQRLLASGEPQPTAVFAASLISATGALGVLHAAGIAVPRGMSVVALHDAPVASMVYPALTTVRTPTQEMGEKAAEMLIGLIRGEASGGTIVLPPDDLVVRASTAPPAD</sequence>
<proteinExistence type="predicted"/>
<keyword evidence="6" id="KW-1185">Reference proteome</keyword>
<protein>
    <submittedName>
        <fullName evidence="5">Catabolite control protein A</fullName>
    </submittedName>
</protein>
<dbReference type="InterPro" id="IPR010982">
    <property type="entry name" value="Lambda_DNA-bd_dom_sf"/>
</dbReference>
<dbReference type="PANTHER" id="PTHR30146:SF155">
    <property type="entry name" value="ALANINE RACEMASE"/>
    <property type="match status" value="1"/>
</dbReference>
<dbReference type="InterPro" id="IPR046335">
    <property type="entry name" value="LacI/GalR-like_sensor"/>
</dbReference>
<evidence type="ECO:0000256" key="1">
    <source>
        <dbReference type="ARBA" id="ARBA00023015"/>
    </source>
</evidence>
<feature type="domain" description="HTH lacI-type" evidence="4">
    <location>
        <begin position="6"/>
        <end position="62"/>
    </location>
</feature>
<keyword evidence="3" id="KW-0804">Transcription</keyword>
<dbReference type="Gene3D" id="3.40.50.2300">
    <property type="match status" value="2"/>
</dbReference>
<dbReference type="SUPFAM" id="SSF53822">
    <property type="entry name" value="Periplasmic binding protein-like I"/>
    <property type="match status" value="1"/>
</dbReference>
<accession>A0ABQ4SIS7</accession>
<comment type="caution">
    <text evidence="5">The sequence shown here is derived from an EMBL/GenBank/DDBJ whole genome shotgun (WGS) entry which is preliminary data.</text>
</comment>
<evidence type="ECO:0000313" key="6">
    <source>
        <dbReference type="Proteomes" id="UP001055153"/>
    </source>
</evidence>
<reference evidence="5" key="2">
    <citation type="submission" date="2021-08" db="EMBL/GenBank/DDBJ databases">
        <authorList>
            <person name="Tani A."/>
            <person name="Ola A."/>
            <person name="Ogura Y."/>
            <person name="Katsura K."/>
            <person name="Hayashi T."/>
        </authorList>
    </citation>
    <scope>NUCLEOTIDE SEQUENCE</scope>
    <source>
        <strain evidence="5">DSM 17168</strain>
    </source>
</reference>
<keyword evidence="2" id="KW-0238">DNA-binding</keyword>
<evidence type="ECO:0000313" key="5">
    <source>
        <dbReference type="EMBL" id="GJE03116.1"/>
    </source>
</evidence>
<keyword evidence="1" id="KW-0805">Transcription regulation</keyword>
<gene>
    <name evidence="5" type="primary">ccpA</name>
    <name evidence="5" type="ORF">GMJLKIPL_5067</name>
</gene>
<dbReference type="EMBL" id="BPQQ01000067">
    <property type="protein sequence ID" value="GJE03116.1"/>
    <property type="molecule type" value="Genomic_DNA"/>
</dbReference>
<evidence type="ECO:0000259" key="4">
    <source>
        <dbReference type="PROSITE" id="PS50932"/>
    </source>
</evidence>
<evidence type="ECO:0000256" key="3">
    <source>
        <dbReference type="ARBA" id="ARBA00023163"/>
    </source>
</evidence>
<dbReference type="Proteomes" id="UP001055153">
    <property type="component" value="Unassembled WGS sequence"/>
</dbReference>
<dbReference type="Pfam" id="PF13377">
    <property type="entry name" value="Peripla_BP_3"/>
    <property type="match status" value="1"/>
</dbReference>
<dbReference type="InterPro" id="IPR000843">
    <property type="entry name" value="HTH_LacI"/>
</dbReference>
<evidence type="ECO:0000256" key="2">
    <source>
        <dbReference type="ARBA" id="ARBA00023125"/>
    </source>
</evidence>
<dbReference type="CDD" id="cd01392">
    <property type="entry name" value="HTH_LacI"/>
    <property type="match status" value="1"/>
</dbReference>
<dbReference type="SUPFAM" id="SSF47413">
    <property type="entry name" value="lambda repressor-like DNA-binding domains"/>
    <property type="match status" value="1"/>
</dbReference>
<name>A0ABQ4SIS7_9HYPH</name>
<dbReference type="PANTHER" id="PTHR30146">
    <property type="entry name" value="LACI-RELATED TRANSCRIPTIONAL REPRESSOR"/>
    <property type="match status" value="1"/>
</dbReference>
<dbReference type="SMART" id="SM00354">
    <property type="entry name" value="HTH_LACI"/>
    <property type="match status" value="1"/>
</dbReference>
<organism evidence="5 6">
    <name type="scientific">Methylobacterium isbiliense</name>
    <dbReference type="NCBI Taxonomy" id="315478"/>
    <lineage>
        <taxon>Bacteria</taxon>
        <taxon>Pseudomonadati</taxon>
        <taxon>Pseudomonadota</taxon>
        <taxon>Alphaproteobacteria</taxon>
        <taxon>Hyphomicrobiales</taxon>
        <taxon>Methylobacteriaceae</taxon>
        <taxon>Methylobacterium</taxon>
    </lineage>
</organism>
<dbReference type="Gene3D" id="1.10.260.40">
    <property type="entry name" value="lambda repressor-like DNA-binding domains"/>
    <property type="match status" value="1"/>
</dbReference>